<dbReference type="InterPro" id="IPR000089">
    <property type="entry name" value="Biotin_lipoyl"/>
</dbReference>
<reference evidence="2 3" key="1">
    <citation type="submission" date="2015-07" db="EMBL/GenBank/DDBJ databases">
        <title>Genome sequence of Ornatilinea apprima DSM 23815.</title>
        <authorList>
            <person name="Hemp J."/>
            <person name="Ward L.M."/>
            <person name="Pace L.A."/>
            <person name="Fischer W.W."/>
        </authorList>
    </citation>
    <scope>NUCLEOTIDE SEQUENCE [LARGE SCALE GENOMIC DNA]</scope>
    <source>
        <strain evidence="2 3">P3M-1</strain>
    </source>
</reference>
<dbReference type="AlphaFoldDB" id="A0A0P6XGX9"/>
<dbReference type="Gene3D" id="2.40.50.100">
    <property type="match status" value="1"/>
</dbReference>
<organism evidence="2 3">
    <name type="scientific">Ornatilinea apprima</name>
    <dbReference type="NCBI Taxonomy" id="1134406"/>
    <lineage>
        <taxon>Bacteria</taxon>
        <taxon>Bacillati</taxon>
        <taxon>Chloroflexota</taxon>
        <taxon>Anaerolineae</taxon>
        <taxon>Anaerolineales</taxon>
        <taxon>Anaerolineaceae</taxon>
        <taxon>Ornatilinea</taxon>
    </lineage>
</organism>
<keyword evidence="3" id="KW-1185">Reference proteome</keyword>
<feature type="domain" description="Lipoyl-binding" evidence="1">
    <location>
        <begin position="18"/>
        <end position="78"/>
    </location>
</feature>
<dbReference type="InterPro" id="IPR011053">
    <property type="entry name" value="Single_hybrid_motif"/>
</dbReference>
<evidence type="ECO:0000313" key="2">
    <source>
        <dbReference type="EMBL" id="KPL79029.1"/>
    </source>
</evidence>
<dbReference type="Proteomes" id="UP000050417">
    <property type="component" value="Unassembled WGS sequence"/>
</dbReference>
<name>A0A0P6XGX9_9CHLR</name>
<accession>A0A0P6XGX9</accession>
<evidence type="ECO:0000259" key="1">
    <source>
        <dbReference type="Pfam" id="PF00364"/>
    </source>
</evidence>
<dbReference type="EMBL" id="LGCL01000015">
    <property type="protein sequence ID" value="KPL79029.1"/>
    <property type="molecule type" value="Genomic_DNA"/>
</dbReference>
<comment type="caution">
    <text evidence="2">The sequence shown here is derived from an EMBL/GenBank/DDBJ whole genome shotgun (WGS) entry which is preliminary data.</text>
</comment>
<dbReference type="Pfam" id="PF00364">
    <property type="entry name" value="Biotin_lipoyl"/>
    <property type="match status" value="1"/>
</dbReference>
<evidence type="ECO:0000313" key="3">
    <source>
        <dbReference type="Proteomes" id="UP000050417"/>
    </source>
</evidence>
<gene>
    <name evidence="2" type="ORF">ADN00_03825</name>
</gene>
<protein>
    <recommendedName>
        <fullName evidence="1">Lipoyl-binding domain-containing protein</fullName>
    </recommendedName>
</protein>
<dbReference type="SUPFAM" id="SSF51230">
    <property type="entry name" value="Single hybrid motif"/>
    <property type="match status" value="1"/>
</dbReference>
<sequence length="85" mass="9317">MDENVILVLMPKKDLVKASAVLTRWLVKDGEWIEAGQAFFAYESEKVESEATAPASGFARLLVEAGSKVRINEPVAEIHGGSREE</sequence>
<dbReference type="OrthoDB" id="3629907at2"/>
<dbReference type="RefSeq" id="WP_075061641.1">
    <property type="nucleotide sequence ID" value="NZ_LGCL01000015.1"/>
</dbReference>
<proteinExistence type="predicted"/>
<dbReference type="STRING" id="1134406.ADN00_03825"/>